<comment type="caution">
    <text evidence="1">The sequence shown here is derived from an EMBL/GenBank/DDBJ whole genome shotgun (WGS) entry which is preliminary data.</text>
</comment>
<gene>
    <name evidence="1" type="ORF">GCM10025855_42700</name>
</gene>
<organism evidence="1 2">
    <name type="scientific">Shewanella glacialipiscicola</name>
    <dbReference type="NCBI Taxonomy" id="614069"/>
    <lineage>
        <taxon>Bacteria</taxon>
        <taxon>Pseudomonadati</taxon>
        <taxon>Pseudomonadota</taxon>
        <taxon>Gammaproteobacteria</taxon>
        <taxon>Alteromonadales</taxon>
        <taxon>Shewanellaceae</taxon>
        <taxon>Shewanella</taxon>
    </lineage>
</organism>
<reference evidence="2" key="1">
    <citation type="journal article" date="2019" name="Int. J. Syst. Evol. Microbiol.">
        <title>The Global Catalogue of Microorganisms (GCM) 10K type strain sequencing project: providing services to taxonomists for standard genome sequencing and annotation.</title>
        <authorList>
            <consortium name="The Broad Institute Genomics Platform"/>
            <consortium name="The Broad Institute Genome Sequencing Center for Infectious Disease"/>
            <person name="Wu L."/>
            <person name="Ma J."/>
        </authorList>
    </citation>
    <scope>NUCLEOTIDE SEQUENCE [LARGE SCALE GENOMIC DNA]</scope>
    <source>
        <strain evidence="2">NBRC 102030</strain>
    </source>
</reference>
<evidence type="ECO:0000313" key="2">
    <source>
        <dbReference type="Proteomes" id="UP001157046"/>
    </source>
</evidence>
<accession>A0ABQ6J979</accession>
<dbReference type="EMBL" id="BSUY01000006">
    <property type="protein sequence ID" value="GMA84735.1"/>
    <property type="molecule type" value="Genomic_DNA"/>
</dbReference>
<protein>
    <submittedName>
        <fullName evidence="1">Uncharacterized protein</fullName>
    </submittedName>
</protein>
<dbReference type="RefSeq" id="WP_284308024.1">
    <property type="nucleotide sequence ID" value="NZ_BSUY01000006.1"/>
</dbReference>
<name>A0ABQ6J979_9GAMM</name>
<proteinExistence type="predicted"/>
<evidence type="ECO:0000313" key="1">
    <source>
        <dbReference type="EMBL" id="GMA84735.1"/>
    </source>
</evidence>
<sequence length="42" mass="4953">MPDPAKLRGSEEEVMDIFRETREKVRQRVEFVLEQVAYEAAV</sequence>
<dbReference type="Proteomes" id="UP001157046">
    <property type="component" value="Unassembled WGS sequence"/>
</dbReference>
<keyword evidence="2" id="KW-1185">Reference proteome</keyword>